<evidence type="ECO:0000256" key="1">
    <source>
        <dbReference type="ARBA" id="ARBA00006484"/>
    </source>
</evidence>
<comment type="similarity">
    <text evidence="1">Belongs to the short-chain dehydrogenases/reductases (SDR) family.</text>
</comment>
<dbReference type="InterPro" id="IPR020904">
    <property type="entry name" value="Sc_DH/Rdtase_CS"/>
</dbReference>
<dbReference type="Gene3D" id="3.40.50.720">
    <property type="entry name" value="NAD(P)-binding Rossmann-like Domain"/>
    <property type="match status" value="1"/>
</dbReference>
<proteinExistence type="inferred from homology"/>
<sequence>MRERRAGRLLFVSSVVGRIVFSGNAAYSASKWALEALVEAPAIETGPYGIHATLLEPGTVSSGALDAPLTYRLPDDPYTALAADSMNRGHSLTPEQVARAVADAAELDAPPLRLPVGDTAAAILAARKAAPENVPFVPGS</sequence>
<evidence type="ECO:0000256" key="2">
    <source>
        <dbReference type="ARBA" id="ARBA00023002"/>
    </source>
</evidence>
<dbReference type="PANTHER" id="PTHR43976">
    <property type="entry name" value="SHORT CHAIN DEHYDROGENASE"/>
    <property type="match status" value="1"/>
</dbReference>
<reference evidence="4" key="1">
    <citation type="journal article" date="2019" name="Int. J. Syst. Evol. Microbiol.">
        <title>The Global Catalogue of Microorganisms (GCM) 10K type strain sequencing project: providing services to taxonomists for standard genome sequencing and annotation.</title>
        <authorList>
            <consortium name="The Broad Institute Genomics Platform"/>
            <consortium name="The Broad Institute Genome Sequencing Center for Infectious Disease"/>
            <person name="Wu L."/>
            <person name="Ma J."/>
        </authorList>
    </citation>
    <scope>NUCLEOTIDE SEQUENCE [LARGE SCALE GENOMIC DNA]</scope>
    <source>
        <strain evidence="4">JCM 17388</strain>
    </source>
</reference>
<keyword evidence="2" id="KW-0560">Oxidoreductase</keyword>
<dbReference type="SUPFAM" id="SSF51735">
    <property type="entry name" value="NAD(P)-binding Rossmann-fold domains"/>
    <property type="match status" value="1"/>
</dbReference>
<protein>
    <recommendedName>
        <fullName evidence="5">Short-chain dehydrogenase</fullName>
    </recommendedName>
</protein>
<accession>A0ABP8A988</accession>
<evidence type="ECO:0008006" key="5">
    <source>
        <dbReference type="Google" id="ProtNLM"/>
    </source>
</evidence>
<dbReference type="InterPro" id="IPR051911">
    <property type="entry name" value="SDR_oxidoreductase"/>
</dbReference>
<organism evidence="3 4">
    <name type="scientific">Streptosporangium oxazolinicum</name>
    <dbReference type="NCBI Taxonomy" id="909287"/>
    <lineage>
        <taxon>Bacteria</taxon>
        <taxon>Bacillati</taxon>
        <taxon>Actinomycetota</taxon>
        <taxon>Actinomycetes</taxon>
        <taxon>Streptosporangiales</taxon>
        <taxon>Streptosporangiaceae</taxon>
        <taxon>Streptosporangium</taxon>
    </lineage>
</organism>
<dbReference type="EMBL" id="BAABAQ010000001">
    <property type="protein sequence ID" value="GAA4180049.1"/>
    <property type="molecule type" value="Genomic_DNA"/>
</dbReference>
<dbReference type="Proteomes" id="UP001501251">
    <property type="component" value="Unassembled WGS sequence"/>
</dbReference>
<keyword evidence="4" id="KW-1185">Reference proteome</keyword>
<gene>
    <name evidence="3" type="ORF">GCM10022252_02360</name>
</gene>
<dbReference type="PROSITE" id="PS00061">
    <property type="entry name" value="ADH_SHORT"/>
    <property type="match status" value="1"/>
</dbReference>
<comment type="caution">
    <text evidence="3">The sequence shown here is derived from an EMBL/GenBank/DDBJ whole genome shotgun (WGS) entry which is preliminary data.</text>
</comment>
<dbReference type="InterPro" id="IPR002347">
    <property type="entry name" value="SDR_fam"/>
</dbReference>
<dbReference type="PRINTS" id="PR00081">
    <property type="entry name" value="GDHRDH"/>
</dbReference>
<evidence type="ECO:0000313" key="3">
    <source>
        <dbReference type="EMBL" id="GAA4180049.1"/>
    </source>
</evidence>
<dbReference type="InterPro" id="IPR036291">
    <property type="entry name" value="NAD(P)-bd_dom_sf"/>
</dbReference>
<dbReference type="PANTHER" id="PTHR43976:SF16">
    <property type="entry name" value="SHORT-CHAIN DEHYDROGENASE_REDUCTASE FAMILY PROTEIN"/>
    <property type="match status" value="1"/>
</dbReference>
<evidence type="ECO:0000313" key="4">
    <source>
        <dbReference type="Proteomes" id="UP001501251"/>
    </source>
</evidence>
<name>A0ABP8A988_9ACTN</name>
<dbReference type="Pfam" id="PF00106">
    <property type="entry name" value="adh_short"/>
    <property type="match status" value="1"/>
</dbReference>